<evidence type="ECO:0000256" key="2">
    <source>
        <dbReference type="ARBA" id="ARBA00022691"/>
    </source>
</evidence>
<reference evidence="7 8" key="1">
    <citation type="submission" date="2017-11" db="EMBL/GenBank/DDBJ databases">
        <title>Genome sequencing of Prevotella intermedia KCOM 2832.</title>
        <authorList>
            <person name="Kook J.-K."/>
            <person name="Park S.-N."/>
            <person name="Lim Y.K."/>
        </authorList>
    </citation>
    <scope>NUCLEOTIDE SEQUENCE [LARGE SCALE GENOMIC DNA]</scope>
    <source>
        <strain evidence="7 8">KCOM 2832</strain>
    </source>
</reference>
<dbReference type="Proteomes" id="UP000229884">
    <property type="component" value="Unassembled WGS sequence"/>
</dbReference>
<evidence type="ECO:0000256" key="5">
    <source>
        <dbReference type="ARBA" id="ARBA00023014"/>
    </source>
</evidence>
<dbReference type="InterPro" id="IPR013785">
    <property type="entry name" value="Aldolase_TIM"/>
</dbReference>
<evidence type="ECO:0000256" key="3">
    <source>
        <dbReference type="ARBA" id="ARBA00022723"/>
    </source>
</evidence>
<dbReference type="PANTHER" id="PTHR11228:SF7">
    <property type="entry name" value="PQQA PEPTIDE CYCLASE"/>
    <property type="match status" value="1"/>
</dbReference>
<dbReference type="NCBIfam" id="TIGR04085">
    <property type="entry name" value="rSAM_more_4Fe4S"/>
    <property type="match status" value="1"/>
</dbReference>
<dbReference type="AlphaFoldDB" id="A0A2M8TSY1"/>
<evidence type="ECO:0000313" key="7">
    <source>
        <dbReference type="EMBL" id="PJI27039.1"/>
    </source>
</evidence>
<dbReference type="Pfam" id="PF04055">
    <property type="entry name" value="Radical_SAM"/>
    <property type="match status" value="1"/>
</dbReference>
<dbReference type="GO" id="GO:0046872">
    <property type="term" value="F:metal ion binding"/>
    <property type="evidence" value="ECO:0007669"/>
    <property type="project" value="UniProtKB-KW"/>
</dbReference>
<dbReference type="SFLD" id="SFLDG01067">
    <property type="entry name" value="SPASM/twitch_domain_containing"/>
    <property type="match status" value="1"/>
</dbReference>
<evidence type="ECO:0000313" key="8">
    <source>
        <dbReference type="Proteomes" id="UP000229884"/>
    </source>
</evidence>
<dbReference type="EMBL" id="PENG01000001">
    <property type="protein sequence ID" value="PJI27039.1"/>
    <property type="molecule type" value="Genomic_DNA"/>
</dbReference>
<dbReference type="InterPro" id="IPR058240">
    <property type="entry name" value="rSAM_sf"/>
</dbReference>
<dbReference type="InterPro" id="IPR023885">
    <property type="entry name" value="4Fe4S-binding_SPASM_dom"/>
</dbReference>
<keyword evidence="2" id="KW-0949">S-adenosyl-L-methionine</keyword>
<gene>
    <name evidence="7" type="ORF">CTM58_02370</name>
</gene>
<dbReference type="Gene3D" id="3.20.20.70">
    <property type="entry name" value="Aldolase class I"/>
    <property type="match status" value="1"/>
</dbReference>
<evidence type="ECO:0000259" key="6">
    <source>
        <dbReference type="PROSITE" id="PS51918"/>
    </source>
</evidence>
<dbReference type="GO" id="GO:0051536">
    <property type="term" value="F:iron-sulfur cluster binding"/>
    <property type="evidence" value="ECO:0007669"/>
    <property type="project" value="UniProtKB-KW"/>
</dbReference>
<dbReference type="InterPro" id="IPR050377">
    <property type="entry name" value="Radical_SAM_PqqE_MftC-like"/>
</dbReference>
<sequence length="561" mass="64397">MGVSLMFALQIALERRTCALTPIVKVVSVPSILSGAKYGLDCNFISDLEGSYTKTSFQVYLIQYEYMGHKYILNHYYTLRHDQKRSYIMSQGDGFNKKPFPVNVGWMSRIHSAYAMMLSFFSEPIDLSIACSNIADFFQLPIDGIKDFICNLLSAEEPTYTTLDGSTSGFPINLIIEADKEFTPRIKYSPEEFKFEELDFKTTRMFLAPISIVFMPNNNCITDCIYCYADTKTKPTQMSFDQIKTFVREAKELKVRDVMITGGDFFMYRNWSELLHLLIEEGYAPDLISTKVPLSPKIIETFEQFNIRLQISVDSLSSSITQKVLHVNENYSRNMRQALKDINASSIRFQVATVLTNINDSIKNLEEVAHFLKDLDRLERWEIRVAFRSLYSKENFESIKSNRNQISTIEKWIELKQKNFPTEILWSPDDDVKYKKSVGGSAKFEGPICSANMSNMIILPDGAVSVCEQLYWNENFIIGDICKNTIKEVWSSSKAIGLWKRKQSSITPQSPCRTCSDFTSCFQASNRCYANIMKAYGMENFDYPDPRCVLAPDFINTITHE</sequence>
<evidence type="ECO:0000256" key="4">
    <source>
        <dbReference type="ARBA" id="ARBA00023004"/>
    </source>
</evidence>
<keyword evidence="5" id="KW-0411">Iron-sulfur</keyword>
<organism evidence="7 8">
    <name type="scientific">Prevotella intermedia</name>
    <dbReference type="NCBI Taxonomy" id="28131"/>
    <lineage>
        <taxon>Bacteria</taxon>
        <taxon>Pseudomonadati</taxon>
        <taxon>Bacteroidota</taxon>
        <taxon>Bacteroidia</taxon>
        <taxon>Bacteroidales</taxon>
        <taxon>Prevotellaceae</taxon>
        <taxon>Prevotella</taxon>
    </lineage>
</organism>
<evidence type="ECO:0000256" key="1">
    <source>
        <dbReference type="ARBA" id="ARBA00001966"/>
    </source>
</evidence>
<name>A0A2M8TSY1_PREIN</name>
<dbReference type="GO" id="GO:0003824">
    <property type="term" value="F:catalytic activity"/>
    <property type="evidence" value="ECO:0007669"/>
    <property type="project" value="InterPro"/>
</dbReference>
<dbReference type="Pfam" id="PF13186">
    <property type="entry name" value="SPASM"/>
    <property type="match status" value="1"/>
</dbReference>
<comment type="caution">
    <text evidence="7">The sequence shown here is derived from an EMBL/GenBank/DDBJ whole genome shotgun (WGS) entry which is preliminary data.</text>
</comment>
<feature type="domain" description="Radical SAM core" evidence="6">
    <location>
        <begin position="206"/>
        <end position="425"/>
    </location>
</feature>
<keyword evidence="3" id="KW-0479">Metal-binding</keyword>
<dbReference type="SUPFAM" id="SSF102114">
    <property type="entry name" value="Radical SAM enzymes"/>
    <property type="match status" value="1"/>
</dbReference>
<keyword evidence="4" id="KW-0408">Iron</keyword>
<accession>A0A2M8TSY1</accession>
<dbReference type="CDD" id="cd01335">
    <property type="entry name" value="Radical_SAM"/>
    <property type="match status" value="1"/>
</dbReference>
<dbReference type="PANTHER" id="PTHR11228">
    <property type="entry name" value="RADICAL SAM DOMAIN PROTEIN"/>
    <property type="match status" value="1"/>
</dbReference>
<proteinExistence type="predicted"/>
<dbReference type="InterPro" id="IPR007197">
    <property type="entry name" value="rSAM"/>
</dbReference>
<dbReference type="SFLD" id="SFLDS00029">
    <property type="entry name" value="Radical_SAM"/>
    <property type="match status" value="1"/>
</dbReference>
<protein>
    <recommendedName>
        <fullName evidence="6">Radical SAM core domain-containing protein</fullName>
    </recommendedName>
</protein>
<dbReference type="RefSeq" id="WP_100370202.1">
    <property type="nucleotide sequence ID" value="NZ_PENG01000001.1"/>
</dbReference>
<comment type="cofactor">
    <cofactor evidence="1">
        <name>[4Fe-4S] cluster</name>
        <dbReference type="ChEBI" id="CHEBI:49883"/>
    </cofactor>
</comment>
<dbReference type="CDD" id="cd21109">
    <property type="entry name" value="SPASM"/>
    <property type="match status" value="1"/>
</dbReference>
<dbReference type="PROSITE" id="PS51918">
    <property type="entry name" value="RADICAL_SAM"/>
    <property type="match status" value="1"/>
</dbReference>